<gene>
    <name evidence="2" type="ORF">CJ014_24530</name>
</gene>
<organism evidence="2 3">
    <name type="scientific">Pleomorphomonas carboxyditropha</name>
    <dbReference type="NCBI Taxonomy" id="2023338"/>
    <lineage>
        <taxon>Bacteria</taxon>
        <taxon>Pseudomonadati</taxon>
        <taxon>Pseudomonadota</taxon>
        <taxon>Alphaproteobacteria</taxon>
        <taxon>Hyphomicrobiales</taxon>
        <taxon>Pleomorphomonadaceae</taxon>
        <taxon>Pleomorphomonas</taxon>
    </lineage>
</organism>
<evidence type="ECO:0008006" key="4">
    <source>
        <dbReference type="Google" id="ProtNLM"/>
    </source>
</evidence>
<accession>A0A2G9WPI0</accession>
<evidence type="ECO:0000313" key="2">
    <source>
        <dbReference type="EMBL" id="PIO96617.1"/>
    </source>
</evidence>
<keyword evidence="1" id="KW-0732">Signal</keyword>
<evidence type="ECO:0000313" key="3">
    <source>
        <dbReference type="Proteomes" id="UP000231070"/>
    </source>
</evidence>
<dbReference type="OrthoDB" id="6065087at2"/>
<proteinExistence type="predicted"/>
<sequence>MRICLIAAISALLPFPAMAGSAVGPNFSDVWGAAWRQESTIGAFLADKMRYADPDTLDPAFDAWQASEGTDYQHYPEQLGRLLNRQAYEAWKAQFEMEREDRRMLEFVG</sequence>
<dbReference type="Proteomes" id="UP000231070">
    <property type="component" value="Unassembled WGS sequence"/>
</dbReference>
<dbReference type="RefSeq" id="WP_100083147.1">
    <property type="nucleotide sequence ID" value="NZ_NQVN01000029.1"/>
</dbReference>
<dbReference type="EMBL" id="NQVN01000029">
    <property type="protein sequence ID" value="PIO96617.1"/>
    <property type="molecule type" value="Genomic_DNA"/>
</dbReference>
<name>A0A2G9WPI0_9HYPH</name>
<dbReference type="AlphaFoldDB" id="A0A2G9WPI0"/>
<comment type="caution">
    <text evidence="2">The sequence shown here is derived from an EMBL/GenBank/DDBJ whole genome shotgun (WGS) entry which is preliminary data.</text>
</comment>
<keyword evidence="3" id="KW-1185">Reference proteome</keyword>
<evidence type="ECO:0000256" key="1">
    <source>
        <dbReference type="SAM" id="SignalP"/>
    </source>
</evidence>
<feature type="signal peptide" evidence="1">
    <location>
        <begin position="1"/>
        <end position="19"/>
    </location>
</feature>
<protein>
    <recommendedName>
        <fullName evidence="4">DUF885 domain-containing protein</fullName>
    </recommendedName>
</protein>
<feature type="chain" id="PRO_5013970571" description="DUF885 domain-containing protein" evidence="1">
    <location>
        <begin position="20"/>
        <end position="109"/>
    </location>
</feature>
<reference evidence="2 3" key="1">
    <citation type="submission" date="2017-08" db="EMBL/GenBank/DDBJ databases">
        <title>Pleomorphomonas carboxidotrophicus sp. nov., a new mesophilic hydrogenogenic carboxidotroph.</title>
        <authorList>
            <person name="Esquivel-Elizondo S."/>
            <person name="Krajmalnik-Brown R."/>
            <person name="Maldonado J."/>
        </authorList>
    </citation>
    <scope>NUCLEOTIDE SEQUENCE [LARGE SCALE GENOMIC DNA]</scope>
    <source>
        <strain evidence="2 3">SVCO-16</strain>
    </source>
</reference>